<feature type="region of interest" description="Disordered" evidence="1">
    <location>
        <begin position="1"/>
        <end position="47"/>
    </location>
</feature>
<name>N4TKJ8_FUSC1</name>
<feature type="compositionally biased region" description="Basic and acidic residues" evidence="1">
    <location>
        <begin position="17"/>
        <end position="28"/>
    </location>
</feature>
<reference evidence="2" key="1">
    <citation type="submission" date="2012-09" db="EMBL/GenBank/DDBJ databases">
        <title>Genome Sequencing and Comparative Transcriptomics of Race1 and Race4 of Banana pathogen: Fusarium oxysporum f.sp. cubense.</title>
        <authorList>
            <person name="Fang X."/>
            <person name="Huang J."/>
        </authorList>
    </citation>
    <scope>NUCLEOTIDE SEQUENCE</scope>
    <source>
        <strain evidence="2">Race 1</strain>
    </source>
</reference>
<sequence>MGGGIDVQEKAASARKNTSDFDPRRQEDLVTSLSAPPHSQVVQPTTSPKMDQKAIALVLSINEGTADIHGIGVDVCKDVPVHDITPTRMYQFCEAIAADIFHSAGIQKHEAEDCFNAIAELINNTRLLGCSKFERYEGMSFLRQNLSKVMRFQAETEKIICPPAHTMGCIIAAIAYRKLQPAHEGFFQENEDLVKVFGELNGIQWLSVTIEVWAKVRGCAFTIELDENSEKPVAEIRKVDGNSRWVVTTRKPDINRYEGILRNALCPAVQNSGLTVPKLESGDSPIPSVEPNDTSNEPCPLSDDDKIEDNVITLRDYTRQVKSLGKRLSTPDRAIVKRLRREILKKPEQLEQQDQEVGFDDRLRYSLKNNTNHGVKEAITEAGLPQGYFGSYTHYKDVWKTCLQNHVAIPNSLRVLVDHHCTPSQVFHLTELEKDHLAEMEKEVYV</sequence>
<feature type="region of interest" description="Disordered" evidence="1">
    <location>
        <begin position="276"/>
        <end position="305"/>
    </location>
</feature>
<evidence type="ECO:0000313" key="2">
    <source>
        <dbReference type="EMBL" id="ENH63169.1"/>
    </source>
</evidence>
<dbReference type="VEuPathDB" id="FungiDB:FOC1_g10009061"/>
<dbReference type="Proteomes" id="UP000016928">
    <property type="component" value="Unassembled WGS sequence"/>
</dbReference>
<gene>
    <name evidence="2" type="ORF">FOC1_g10009061</name>
</gene>
<evidence type="ECO:0000256" key="1">
    <source>
        <dbReference type="SAM" id="MobiDB-lite"/>
    </source>
</evidence>
<dbReference type="OMA" id="ELNGIQW"/>
<proteinExistence type="predicted"/>
<evidence type="ECO:0000313" key="3">
    <source>
        <dbReference type="Proteomes" id="UP000016928"/>
    </source>
</evidence>
<accession>N4TKJ8</accession>
<dbReference type="HOGENOM" id="CLU_058260_0_0_1"/>
<protein>
    <submittedName>
        <fullName evidence="2">Uncharacterized protein</fullName>
    </submittedName>
</protein>
<dbReference type="AlphaFoldDB" id="N4TKJ8"/>
<organism evidence="2 3">
    <name type="scientific">Fusarium oxysporum f. sp. cubense (strain race 1)</name>
    <name type="common">Panama disease fungus</name>
    <dbReference type="NCBI Taxonomy" id="1229664"/>
    <lineage>
        <taxon>Eukaryota</taxon>
        <taxon>Fungi</taxon>
        <taxon>Dikarya</taxon>
        <taxon>Ascomycota</taxon>
        <taxon>Pezizomycotina</taxon>
        <taxon>Sordariomycetes</taxon>
        <taxon>Hypocreomycetidae</taxon>
        <taxon>Hypocreales</taxon>
        <taxon>Nectriaceae</taxon>
        <taxon>Fusarium</taxon>
        <taxon>Fusarium oxysporum species complex</taxon>
    </lineage>
</organism>
<dbReference type="OrthoDB" id="5106256at2759"/>
<dbReference type="EMBL" id="KB731255">
    <property type="protein sequence ID" value="ENH63169.1"/>
    <property type="molecule type" value="Genomic_DNA"/>
</dbReference>